<evidence type="ECO:0000313" key="2">
    <source>
        <dbReference type="Proteomes" id="UP001381003"/>
    </source>
</evidence>
<dbReference type="PANTHER" id="PTHR44013">
    <property type="entry name" value="ZINC-TYPE ALCOHOL DEHYDROGENASE-LIKE PROTEIN C16A3.02C"/>
    <property type="match status" value="1"/>
</dbReference>
<dbReference type="RefSeq" id="WP_338538141.1">
    <property type="nucleotide sequence ID" value="NZ_CP104874.1"/>
</dbReference>
<accession>A0ABZ2FCU8</accession>
<dbReference type="EMBL" id="CP104874">
    <property type="protein sequence ID" value="WWF05021.1"/>
    <property type="molecule type" value="Genomic_DNA"/>
</dbReference>
<dbReference type="Gene3D" id="3.40.50.720">
    <property type="entry name" value="NAD(P)-binding Rossmann-like Domain"/>
    <property type="match status" value="1"/>
</dbReference>
<gene>
    <name evidence="1" type="ORF">N5P18_15360</name>
</gene>
<organism evidence="1 2">
    <name type="scientific">Janibacter terrae</name>
    <dbReference type="NCBI Taxonomy" id="103817"/>
    <lineage>
        <taxon>Bacteria</taxon>
        <taxon>Bacillati</taxon>
        <taxon>Actinomycetota</taxon>
        <taxon>Actinomycetes</taxon>
        <taxon>Micrococcales</taxon>
        <taxon>Intrasporangiaceae</taxon>
        <taxon>Janibacter</taxon>
    </lineage>
</organism>
<dbReference type="Gene3D" id="3.90.180.10">
    <property type="entry name" value="Medium-chain alcohol dehydrogenases, catalytic domain"/>
    <property type="match status" value="1"/>
</dbReference>
<dbReference type="InterPro" id="IPR036291">
    <property type="entry name" value="NAD(P)-bd_dom_sf"/>
</dbReference>
<dbReference type="InterPro" id="IPR052733">
    <property type="entry name" value="Chloroplast_QOR"/>
</dbReference>
<evidence type="ECO:0000313" key="1">
    <source>
        <dbReference type="EMBL" id="WWF05021.1"/>
    </source>
</evidence>
<protein>
    <submittedName>
        <fullName evidence="1">Zinc-binding dehydrogenase</fullName>
    </submittedName>
</protein>
<reference evidence="1 2" key="1">
    <citation type="submission" date="2022-09" db="EMBL/GenBank/DDBJ databases">
        <title>Complete genome sequence of Janibacter terrae strain COS04-44, PCL-degrading bacteria isolated from oil spilled coast.</title>
        <authorList>
            <person name="Park H."/>
            <person name="Kim J.Y."/>
            <person name="An S.H."/>
            <person name="Lee C.M."/>
            <person name="Weon H.-Y."/>
        </authorList>
    </citation>
    <scope>NUCLEOTIDE SEQUENCE [LARGE SCALE GENOMIC DNA]</scope>
    <source>
        <strain evidence="1 2">COS04-44</strain>
    </source>
</reference>
<dbReference type="PANTHER" id="PTHR44013:SF1">
    <property type="entry name" value="ZINC-TYPE ALCOHOL DEHYDROGENASE-LIKE PROTEIN C16A3.02C"/>
    <property type="match status" value="1"/>
</dbReference>
<keyword evidence="2" id="KW-1185">Reference proteome</keyword>
<dbReference type="Pfam" id="PF13602">
    <property type="entry name" value="ADH_zinc_N_2"/>
    <property type="match status" value="1"/>
</dbReference>
<name>A0ABZ2FCU8_9MICO</name>
<dbReference type="Proteomes" id="UP001381003">
    <property type="component" value="Chromosome"/>
</dbReference>
<dbReference type="SUPFAM" id="SSF51735">
    <property type="entry name" value="NAD(P)-binding Rossmann-fold domains"/>
    <property type="match status" value="1"/>
</dbReference>
<proteinExistence type="predicted"/>
<sequence length="147" mass="15857">MRTAKLDLVRSLGADHAIDHTQQDWADGTQRYDLILDIAGNPSLSRLRRALAPAGTVVLVGGEDGGNLTGGMNRQLRALLLSPFVGQRFTMLIAKEAASDLERLAQFIEAGTVTPTVDRTYPLDQVPEAMRHLAAGKVRGKVAIITL</sequence>